<dbReference type="Gene3D" id="3.30.70.100">
    <property type="match status" value="1"/>
</dbReference>
<evidence type="ECO:0000256" key="3">
    <source>
        <dbReference type="ARBA" id="ARBA00024045"/>
    </source>
</evidence>
<dbReference type="PROSITE" id="PS50846">
    <property type="entry name" value="HMA_2"/>
    <property type="match status" value="1"/>
</dbReference>
<dbReference type="OMA" id="EDSGYHE"/>
<reference evidence="5" key="1">
    <citation type="submission" date="2021-08" db="EMBL/GenBank/DDBJ databases">
        <title>WGS assembly of Ceratopteris richardii.</title>
        <authorList>
            <person name="Marchant D.B."/>
            <person name="Chen G."/>
            <person name="Jenkins J."/>
            <person name="Shu S."/>
            <person name="Leebens-Mack J."/>
            <person name="Grimwood J."/>
            <person name="Schmutz J."/>
            <person name="Soltis P."/>
            <person name="Soltis D."/>
            <person name="Chen Z.-H."/>
        </authorList>
    </citation>
    <scope>NUCLEOTIDE SEQUENCE</scope>
    <source>
        <strain evidence="5">Whitten #5841</strain>
        <tissue evidence="5">Leaf</tissue>
    </source>
</reference>
<keyword evidence="2" id="KW-0449">Lipoprotein</keyword>
<dbReference type="Pfam" id="PF00403">
    <property type="entry name" value="HMA"/>
    <property type="match status" value="1"/>
</dbReference>
<evidence type="ECO:0000256" key="2">
    <source>
        <dbReference type="ARBA" id="ARBA00023289"/>
    </source>
</evidence>
<dbReference type="GO" id="GO:0046872">
    <property type="term" value="F:metal ion binding"/>
    <property type="evidence" value="ECO:0007669"/>
    <property type="project" value="UniProtKB-KW"/>
</dbReference>
<evidence type="ECO:0000259" key="4">
    <source>
        <dbReference type="PROSITE" id="PS50846"/>
    </source>
</evidence>
<name>A0A8T2SPG9_CERRI</name>
<gene>
    <name evidence="5" type="ORF">KP509_18G017300</name>
</gene>
<accession>A0A8T2SPG9</accession>
<dbReference type="PANTHER" id="PTHR46195:SF12">
    <property type="entry name" value="HEAVY METAL-ASSOCIATED ISOPRENYLATED PLANT PROTEIN 4"/>
    <property type="match status" value="1"/>
</dbReference>
<dbReference type="OrthoDB" id="689350at2759"/>
<sequence>MEQTQRRRRWSLLCPSTNRGDGFCTGRFPKDHHQNVIQPQQQQGDTIAVLRVTLHCPACVRDVTRSLQCVHGVTEVAADATTKLVTVKGWQLDANRLCKAVRKKTRKRCEILLLSALSEELLHILQRLSNGLPAVQTQAYDAAVSQPPPEQTPPPANQDGVVVAQQASTGAIVAVDTGAIQVAGPQNVEVAVENVSSNAVPMSASPPQGTQQHLPCIEIKQQTHAMVYGSAGHDWTSHLVSVPPYQLQTWGYMFDPPQMDCYMDAYGCHLRRYEELINDENPNSCAVM</sequence>
<organism evidence="5 6">
    <name type="scientific">Ceratopteris richardii</name>
    <name type="common">Triangle waterfern</name>
    <dbReference type="NCBI Taxonomy" id="49495"/>
    <lineage>
        <taxon>Eukaryota</taxon>
        <taxon>Viridiplantae</taxon>
        <taxon>Streptophyta</taxon>
        <taxon>Embryophyta</taxon>
        <taxon>Tracheophyta</taxon>
        <taxon>Polypodiopsida</taxon>
        <taxon>Polypodiidae</taxon>
        <taxon>Polypodiales</taxon>
        <taxon>Pteridineae</taxon>
        <taxon>Pteridaceae</taxon>
        <taxon>Parkerioideae</taxon>
        <taxon>Ceratopteris</taxon>
    </lineage>
</organism>
<evidence type="ECO:0000313" key="5">
    <source>
        <dbReference type="EMBL" id="KAH7365256.1"/>
    </source>
</evidence>
<comment type="caution">
    <text evidence="5">The sequence shown here is derived from an EMBL/GenBank/DDBJ whole genome shotgun (WGS) entry which is preliminary data.</text>
</comment>
<keyword evidence="6" id="KW-1185">Reference proteome</keyword>
<evidence type="ECO:0000256" key="1">
    <source>
        <dbReference type="ARBA" id="ARBA00022723"/>
    </source>
</evidence>
<dbReference type="AlphaFoldDB" id="A0A8T2SPG9"/>
<protein>
    <recommendedName>
        <fullName evidence="4">HMA domain-containing protein</fullName>
    </recommendedName>
</protein>
<keyword evidence="2" id="KW-0636">Prenylation</keyword>
<evidence type="ECO:0000313" key="6">
    <source>
        <dbReference type="Proteomes" id="UP000825935"/>
    </source>
</evidence>
<feature type="domain" description="HMA" evidence="4">
    <location>
        <begin position="45"/>
        <end position="109"/>
    </location>
</feature>
<dbReference type="InterPro" id="IPR036163">
    <property type="entry name" value="HMA_dom_sf"/>
</dbReference>
<comment type="similarity">
    <text evidence="3">Belongs to the HIPP family.</text>
</comment>
<dbReference type="InterPro" id="IPR044577">
    <property type="entry name" value="HIPP4/7/8/17/18/19"/>
</dbReference>
<dbReference type="SUPFAM" id="SSF55008">
    <property type="entry name" value="HMA, heavy metal-associated domain"/>
    <property type="match status" value="1"/>
</dbReference>
<keyword evidence="1" id="KW-0479">Metal-binding</keyword>
<dbReference type="EMBL" id="CM035423">
    <property type="protein sequence ID" value="KAH7365256.1"/>
    <property type="molecule type" value="Genomic_DNA"/>
</dbReference>
<proteinExistence type="inferred from homology"/>
<dbReference type="InterPro" id="IPR006121">
    <property type="entry name" value="HMA_dom"/>
</dbReference>
<dbReference type="Proteomes" id="UP000825935">
    <property type="component" value="Chromosome 18"/>
</dbReference>
<dbReference type="PANTHER" id="PTHR46195">
    <property type="entry name" value="HEAVY METAL-ASSOCIATED ISOPRENYLATED PLANT PROTEIN 7"/>
    <property type="match status" value="1"/>
</dbReference>
<dbReference type="CDD" id="cd00371">
    <property type="entry name" value="HMA"/>
    <property type="match status" value="1"/>
</dbReference>